<feature type="compositionally biased region" description="Polar residues" evidence="5">
    <location>
        <begin position="17"/>
        <end position="28"/>
    </location>
</feature>
<evidence type="ECO:0000259" key="6">
    <source>
        <dbReference type="PROSITE" id="PS50600"/>
    </source>
</evidence>
<evidence type="ECO:0000256" key="3">
    <source>
        <dbReference type="ARBA" id="ARBA00022801"/>
    </source>
</evidence>
<feature type="region of interest" description="Disordered" evidence="5">
    <location>
        <begin position="1"/>
        <end position="192"/>
    </location>
</feature>
<dbReference type="EMBL" id="BFAD01000001">
    <property type="protein sequence ID" value="GBE78124.1"/>
    <property type="molecule type" value="Genomic_DNA"/>
</dbReference>
<keyword evidence="2 7" id="KW-0645">Protease</keyword>
<comment type="caution">
    <text evidence="7">The sequence shown here is derived from an EMBL/GenBank/DDBJ whole genome shotgun (WGS) entry which is preliminary data.</text>
</comment>
<dbReference type="GO" id="GO:0005634">
    <property type="term" value="C:nucleus"/>
    <property type="evidence" value="ECO:0007669"/>
    <property type="project" value="TreeGrafter"/>
</dbReference>
<dbReference type="PANTHER" id="PTHR12606:SF141">
    <property type="entry name" value="GH15225P-RELATED"/>
    <property type="match status" value="1"/>
</dbReference>
<dbReference type="FunFam" id="3.40.395.10:FF:000001">
    <property type="entry name" value="Sentrin-specific protease 1"/>
    <property type="match status" value="1"/>
</dbReference>
<dbReference type="SUPFAM" id="SSF54001">
    <property type="entry name" value="Cysteine proteinases"/>
    <property type="match status" value="1"/>
</dbReference>
<dbReference type="InParanoid" id="A0A401G7J0"/>
<reference evidence="7 8" key="1">
    <citation type="journal article" date="2018" name="Sci. Rep.">
        <title>Genome sequence of the cauliflower mushroom Sparassis crispa (Hanabiratake) and its association with beneficial usage.</title>
        <authorList>
            <person name="Kiyama R."/>
            <person name="Furutani Y."/>
            <person name="Kawaguchi K."/>
            <person name="Nakanishi T."/>
        </authorList>
    </citation>
    <scope>NUCLEOTIDE SEQUENCE [LARGE SCALE GENOMIC DNA]</scope>
</reference>
<keyword evidence="3" id="KW-0378">Hydrolase</keyword>
<gene>
    <name evidence="7" type="ORF">SCP_0110070</name>
</gene>
<keyword evidence="8" id="KW-1185">Reference proteome</keyword>
<feature type="compositionally biased region" description="Pro residues" evidence="5">
    <location>
        <begin position="39"/>
        <end position="51"/>
    </location>
</feature>
<organism evidence="7 8">
    <name type="scientific">Sparassis crispa</name>
    <dbReference type="NCBI Taxonomy" id="139825"/>
    <lineage>
        <taxon>Eukaryota</taxon>
        <taxon>Fungi</taxon>
        <taxon>Dikarya</taxon>
        <taxon>Basidiomycota</taxon>
        <taxon>Agaricomycotina</taxon>
        <taxon>Agaricomycetes</taxon>
        <taxon>Polyporales</taxon>
        <taxon>Sparassidaceae</taxon>
        <taxon>Sparassis</taxon>
    </lineage>
</organism>
<dbReference type="RefSeq" id="XP_027609037.1">
    <property type="nucleotide sequence ID" value="XM_027753236.1"/>
</dbReference>
<dbReference type="Pfam" id="PF02902">
    <property type="entry name" value="Peptidase_C48"/>
    <property type="match status" value="1"/>
</dbReference>
<dbReference type="GO" id="GO:0006508">
    <property type="term" value="P:proteolysis"/>
    <property type="evidence" value="ECO:0007669"/>
    <property type="project" value="UniProtKB-KW"/>
</dbReference>
<dbReference type="InterPro" id="IPR038765">
    <property type="entry name" value="Papain-like_cys_pep_sf"/>
</dbReference>
<dbReference type="GeneID" id="38775041"/>
<name>A0A401G7J0_9APHY</name>
<feature type="domain" description="Ubiquitin-like protease family profile" evidence="6">
    <location>
        <begin position="392"/>
        <end position="564"/>
    </location>
</feature>
<accession>A0A401G7J0</accession>
<feature type="compositionally biased region" description="Low complexity" evidence="5">
    <location>
        <begin position="111"/>
        <end position="120"/>
    </location>
</feature>
<dbReference type="PANTHER" id="PTHR12606">
    <property type="entry name" value="SENTRIN/SUMO-SPECIFIC PROTEASE"/>
    <property type="match status" value="1"/>
</dbReference>
<comment type="similarity">
    <text evidence="1">Belongs to the peptidase C48 family.</text>
</comment>
<evidence type="ECO:0000313" key="7">
    <source>
        <dbReference type="EMBL" id="GBE78124.1"/>
    </source>
</evidence>
<feature type="compositionally biased region" description="Pro residues" evidence="5">
    <location>
        <begin position="121"/>
        <end position="133"/>
    </location>
</feature>
<dbReference type="Proteomes" id="UP000287166">
    <property type="component" value="Unassembled WGS sequence"/>
</dbReference>
<evidence type="ECO:0000256" key="1">
    <source>
        <dbReference type="ARBA" id="ARBA00005234"/>
    </source>
</evidence>
<keyword evidence="4" id="KW-0788">Thiol protease</keyword>
<evidence type="ECO:0000256" key="2">
    <source>
        <dbReference type="ARBA" id="ARBA00022670"/>
    </source>
</evidence>
<evidence type="ECO:0000256" key="4">
    <source>
        <dbReference type="ARBA" id="ARBA00022807"/>
    </source>
</evidence>
<dbReference type="OrthoDB" id="1939479at2759"/>
<dbReference type="PROSITE" id="PS50600">
    <property type="entry name" value="ULP_PROTEASE"/>
    <property type="match status" value="1"/>
</dbReference>
<sequence>MWSLTYETLTGRRYDRSQTASSNSSTDGGASEISSPDTVSPPLPSPPPSRPPSRVRTFTKNLAAARYHPSSRPTIPQDFRRPVPRQHLPITSPIAPEPRRTQPQDPPPNFIASRASSRPIAPLPPPPPPPSHPLPEHTVHLHRKSSGPEPSRIPVKPSEVQVDQSSAAPFGLVSPPPSDATTPSTPPTVASVSRLHPQVEAAMARHAHQRTDSLPRRTYVSMEHIHMRRHREKVKADRLKGMEEMQKEYYKMKRRTGYSSDFNTFKGFMGYQALLDASDRRRVLSPSHSLTDLRGKRNIAPANRRYSDSANVTPEFLLRAIYKARESLNAPPVKPFTPSLDRLRSINRARDEAIERQLHGPKPLPSSLPPEDEAAVKALLAKKGVIAKCGREQVTDLDIMRLKPLTWLNDEIINFYGQMLLNRSEESKENVAANGRKVLNIHYFNTFFWAKLTDDGYEKGRLAKWTKKFDIFEKDVVLIPVNHKNLHWSAAAINFRRKRIESYDSMGPRRSVCKYIREYLDAEHRNKKRRPFDFTGWQDYNMPDIIQENGSDCGVFACQFMESLSRGQETFVFTQADMPYLRRRMIWEIGNVKLRDDT</sequence>
<dbReference type="STRING" id="139825.A0A401G7J0"/>
<dbReference type="GO" id="GO:0060255">
    <property type="term" value="P:regulation of macromolecule metabolic process"/>
    <property type="evidence" value="ECO:0007669"/>
    <property type="project" value="UniProtKB-ARBA"/>
</dbReference>
<evidence type="ECO:0000313" key="8">
    <source>
        <dbReference type="Proteomes" id="UP000287166"/>
    </source>
</evidence>
<dbReference type="AlphaFoldDB" id="A0A401G7J0"/>
<dbReference type="Gene3D" id="3.40.395.10">
    <property type="entry name" value="Adenoviral Proteinase, Chain A"/>
    <property type="match status" value="1"/>
</dbReference>
<proteinExistence type="inferred from homology"/>
<dbReference type="GO" id="GO:0016926">
    <property type="term" value="P:protein desumoylation"/>
    <property type="evidence" value="ECO:0007669"/>
    <property type="project" value="TreeGrafter"/>
</dbReference>
<evidence type="ECO:0000256" key="5">
    <source>
        <dbReference type="SAM" id="MobiDB-lite"/>
    </source>
</evidence>
<protein>
    <submittedName>
        <fullName evidence="7">Sentrin-specific protease 1</fullName>
    </submittedName>
</protein>
<dbReference type="GO" id="GO:0080090">
    <property type="term" value="P:regulation of primary metabolic process"/>
    <property type="evidence" value="ECO:0007669"/>
    <property type="project" value="UniProtKB-ARBA"/>
</dbReference>
<feature type="compositionally biased region" description="Low complexity" evidence="5">
    <location>
        <begin position="179"/>
        <end position="192"/>
    </location>
</feature>
<dbReference type="GO" id="GO:0016929">
    <property type="term" value="F:deSUMOylase activity"/>
    <property type="evidence" value="ECO:0007669"/>
    <property type="project" value="TreeGrafter"/>
</dbReference>
<dbReference type="InterPro" id="IPR003653">
    <property type="entry name" value="Peptidase_C48_C"/>
</dbReference>